<dbReference type="AlphaFoldDB" id="J9GIW6"/>
<sequence length="166" mass="17754">MKILVSRCLIGGLCRYDGCSSADFSHTLETAGFSKTDIIPICPENDGGLDTPRFPSEIQGGDGTDVLSGRAQVLMNCGKDCTRNFIDGAYVALRKAQQTGVKVALLKSKSPSCGLGQIYDGTFSGVLTTGDGVTTALLKKHDIHIISEKQIATLFLYKEDGNERDC</sequence>
<gene>
    <name evidence="1" type="ORF">EVA_04338</name>
</gene>
<comment type="caution">
    <text evidence="1">The sequence shown here is derived from an EMBL/GenBank/DDBJ whole genome shotgun (WGS) entry which is preliminary data.</text>
</comment>
<dbReference type="Pfam" id="PF04463">
    <property type="entry name" value="2-thiour_desulf"/>
    <property type="match status" value="1"/>
</dbReference>
<protein>
    <submittedName>
        <fullName evidence="1">Protein containing DUF523</fullName>
    </submittedName>
</protein>
<organism evidence="1">
    <name type="scientific">gut metagenome</name>
    <dbReference type="NCBI Taxonomy" id="749906"/>
    <lineage>
        <taxon>unclassified sequences</taxon>
        <taxon>metagenomes</taxon>
        <taxon>organismal metagenomes</taxon>
    </lineage>
</organism>
<dbReference type="EMBL" id="AMCI01000858">
    <property type="protein sequence ID" value="EJX07552.1"/>
    <property type="molecule type" value="Genomic_DNA"/>
</dbReference>
<proteinExistence type="predicted"/>
<dbReference type="InterPro" id="IPR007553">
    <property type="entry name" value="2-thiour_desulf"/>
</dbReference>
<accession>J9GIW6</accession>
<name>J9GIW6_9ZZZZ</name>
<dbReference type="PANTHER" id="PTHR30087">
    <property type="entry name" value="INNER MEMBRANE PROTEIN"/>
    <property type="match status" value="1"/>
</dbReference>
<evidence type="ECO:0000313" key="1">
    <source>
        <dbReference type="EMBL" id="EJX07552.1"/>
    </source>
</evidence>
<dbReference type="PANTHER" id="PTHR30087:SF1">
    <property type="entry name" value="HYPOTHETICAL CYTOSOLIC PROTEIN"/>
    <property type="match status" value="1"/>
</dbReference>
<reference evidence="1" key="1">
    <citation type="journal article" date="2012" name="PLoS ONE">
        <title>Gene sets for utilization of primary and secondary nutrition supplies in the distal gut of endangered iberian lynx.</title>
        <authorList>
            <person name="Alcaide M."/>
            <person name="Messina E."/>
            <person name="Richter M."/>
            <person name="Bargiela R."/>
            <person name="Peplies J."/>
            <person name="Huws S.A."/>
            <person name="Newbold C.J."/>
            <person name="Golyshin P.N."/>
            <person name="Simon M.A."/>
            <person name="Lopez G."/>
            <person name="Yakimov M.M."/>
            <person name="Ferrer M."/>
        </authorList>
    </citation>
    <scope>NUCLEOTIDE SEQUENCE</scope>
</reference>